<dbReference type="GO" id="GO:0000271">
    <property type="term" value="P:polysaccharide biosynthetic process"/>
    <property type="evidence" value="ECO:0007669"/>
    <property type="project" value="InterPro"/>
</dbReference>
<comment type="caution">
    <text evidence="1">The sequence shown here is derived from an EMBL/GenBank/DDBJ whole genome shotgun (WGS) entry which is preliminary data.</text>
</comment>
<keyword evidence="2" id="KW-1185">Reference proteome</keyword>
<dbReference type="EMBL" id="JACHBK010000013">
    <property type="protein sequence ID" value="MBB5538336.1"/>
    <property type="molecule type" value="Genomic_DNA"/>
</dbReference>
<sequence length="358" mass="40367">MTFWSKSQGKESRPSAFVFGLSSWKGHLANWLPGHQVFQRNRVLFSRLEFQIVWAPRIRAAQSAAVYVWGYKHPAFLEDFCTRHGVPLVRIEDGFIRSVALGATKAAPLSLCFDSPVLYYDPSAQSRLEGLLQNYDFAGDPALLERARMGIARLIQTRLSKYNTSADVDINDIYGPKDRKRVLVVGQVEDDMSIIKGCATRIDNNDLVRIAAKENPGAQIIYKPHPEILHGTRPARSKPAEVRTIAQILDRDITLADAFQTIDHVYTITSLAGFEAVIRGIKVTCIGMPFYAGWGVTDDRQPCPRRTARRTFEEIFAAAYILYPTYYDPESEKTISFEEGLELLHRMKRAAQSKVKAP</sequence>
<gene>
    <name evidence="1" type="ORF">GGD55_005066</name>
</gene>
<evidence type="ECO:0000313" key="1">
    <source>
        <dbReference type="EMBL" id="MBB5538336.1"/>
    </source>
</evidence>
<dbReference type="CDD" id="cd16439">
    <property type="entry name" value="beta_Kdo_transferase_KpsC_2"/>
    <property type="match status" value="1"/>
</dbReference>
<dbReference type="RefSeq" id="WP_018325976.1">
    <property type="nucleotide sequence ID" value="NZ_JACHBK010000013.1"/>
</dbReference>
<accession>A0A7W8UFD5</accession>
<reference evidence="1 2" key="1">
    <citation type="submission" date="2020-08" db="EMBL/GenBank/DDBJ databases">
        <title>Genomic Encyclopedia of Type Strains, Phase IV (KMG-V): Genome sequencing to study the core and pangenomes of soil and plant-associated prokaryotes.</title>
        <authorList>
            <person name="Whitman W."/>
        </authorList>
    </citation>
    <scope>NUCLEOTIDE SEQUENCE [LARGE SCALE GENOMIC DNA]</scope>
    <source>
        <strain evidence="1 2">SEMIA 4084</strain>
    </source>
</reference>
<organism evidence="1 2">
    <name type="scientific">Rhizobium giardinii</name>
    <dbReference type="NCBI Taxonomy" id="56731"/>
    <lineage>
        <taxon>Bacteria</taxon>
        <taxon>Pseudomonadati</taxon>
        <taxon>Pseudomonadota</taxon>
        <taxon>Alphaproteobacteria</taxon>
        <taxon>Hyphomicrobiales</taxon>
        <taxon>Rhizobiaceae</taxon>
        <taxon>Rhizobium/Agrobacterium group</taxon>
        <taxon>Rhizobium</taxon>
    </lineage>
</organism>
<proteinExistence type="predicted"/>
<evidence type="ECO:0000313" key="2">
    <source>
        <dbReference type="Proteomes" id="UP000585507"/>
    </source>
</evidence>
<dbReference type="Proteomes" id="UP000585507">
    <property type="component" value="Unassembled WGS sequence"/>
</dbReference>
<name>A0A7W8UFD5_9HYPH</name>
<protein>
    <submittedName>
        <fullName evidence="1">Capsular polysaccharide export protein</fullName>
    </submittedName>
</protein>
<dbReference type="Pfam" id="PF05159">
    <property type="entry name" value="Capsule_synth"/>
    <property type="match status" value="1"/>
</dbReference>
<dbReference type="GO" id="GO:0015774">
    <property type="term" value="P:polysaccharide transport"/>
    <property type="evidence" value="ECO:0007669"/>
    <property type="project" value="InterPro"/>
</dbReference>
<dbReference type="AlphaFoldDB" id="A0A7W8UFD5"/>
<dbReference type="InterPro" id="IPR007833">
    <property type="entry name" value="Capsule_polysaccharide_synth"/>
</dbReference>